<dbReference type="Proteomes" id="UP000694920">
    <property type="component" value="Unplaced"/>
</dbReference>
<gene>
    <name evidence="7" type="primary">LOC107266774</name>
</gene>
<dbReference type="AlphaFoldDB" id="A0AAJ7BSB1"/>
<evidence type="ECO:0000259" key="5">
    <source>
        <dbReference type="Pfam" id="PF00472"/>
    </source>
</evidence>
<reference evidence="7" key="1">
    <citation type="submission" date="2025-08" db="UniProtKB">
        <authorList>
            <consortium name="RefSeq"/>
        </authorList>
    </citation>
    <scope>IDENTIFICATION</scope>
</reference>
<proteinExistence type="inferred from homology"/>
<keyword evidence="3" id="KW-0809">Transit peptide</keyword>
<dbReference type="InterPro" id="IPR045853">
    <property type="entry name" value="Pep_chain_release_fac_I_sf"/>
</dbReference>
<dbReference type="PANTHER" id="PTHR46203:SF1">
    <property type="entry name" value="MITOCHONDRIAL TRANSLATION RELEASE FACTOR IN RESCUE"/>
    <property type="match status" value="1"/>
</dbReference>
<dbReference type="Gene3D" id="3.30.160.20">
    <property type="match status" value="1"/>
</dbReference>
<keyword evidence="6" id="KW-1185">Reference proteome</keyword>
<evidence type="ECO:0000313" key="6">
    <source>
        <dbReference type="Proteomes" id="UP000694920"/>
    </source>
</evidence>
<feature type="domain" description="Prokaryotic-type class I peptide chain release factors" evidence="5">
    <location>
        <begin position="102"/>
        <end position="194"/>
    </location>
</feature>
<dbReference type="GeneID" id="107266774"/>
<accession>A0AAJ7BSB1</accession>
<evidence type="ECO:0000313" key="7">
    <source>
        <dbReference type="RefSeq" id="XP_015593101.1"/>
    </source>
</evidence>
<dbReference type="InterPro" id="IPR000352">
    <property type="entry name" value="Pep_chain_release_fac_I"/>
</dbReference>
<dbReference type="KEGG" id="ccin:107266774"/>
<evidence type="ECO:0000256" key="2">
    <source>
        <dbReference type="ARBA" id="ARBA00010835"/>
    </source>
</evidence>
<dbReference type="GO" id="GO:0005739">
    <property type="term" value="C:mitochondrion"/>
    <property type="evidence" value="ECO:0007669"/>
    <property type="project" value="UniProtKB-SubCell"/>
</dbReference>
<evidence type="ECO:0000256" key="4">
    <source>
        <dbReference type="ARBA" id="ARBA00023128"/>
    </source>
</evidence>
<dbReference type="PANTHER" id="PTHR46203">
    <property type="entry name" value="PROBABLE PEPTIDE CHAIN RELEASE FACTOR C12ORF65"/>
    <property type="match status" value="1"/>
</dbReference>
<name>A0AAJ7BSB1_CEPCN</name>
<dbReference type="InterPro" id="IPR052405">
    <property type="entry name" value="Mito_Transl_Release_Factor"/>
</dbReference>
<dbReference type="Pfam" id="PF00472">
    <property type="entry name" value="RF-1"/>
    <property type="match status" value="1"/>
</dbReference>
<evidence type="ECO:0000256" key="1">
    <source>
        <dbReference type="ARBA" id="ARBA00004173"/>
    </source>
</evidence>
<dbReference type="RefSeq" id="XP_015593101.1">
    <property type="nucleotide sequence ID" value="XM_015737615.2"/>
</dbReference>
<dbReference type="SUPFAM" id="SSF75620">
    <property type="entry name" value="Release factor"/>
    <property type="match status" value="1"/>
</dbReference>
<protein>
    <submittedName>
        <fullName evidence="7">Probable peptide chain release factor C12orf65, mitochondrial isoform X1</fullName>
    </submittedName>
</protein>
<comment type="subcellular location">
    <subcellularLocation>
        <location evidence="1">Mitochondrion</location>
    </subcellularLocation>
</comment>
<keyword evidence="4" id="KW-0496">Mitochondrion</keyword>
<dbReference type="GO" id="GO:0003747">
    <property type="term" value="F:translation release factor activity"/>
    <property type="evidence" value="ECO:0007669"/>
    <property type="project" value="InterPro"/>
</dbReference>
<organism evidence="6 7">
    <name type="scientific">Cephus cinctus</name>
    <name type="common">Wheat stem sawfly</name>
    <dbReference type="NCBI Taxonomy" id="211228"/>
    <lineage>
        <taxon>Eukaryota</taxon>
        <taxon>Metazoa</taxon>
        <taxon>Ecdysozoa</taxon>
        <taxon>Arthropoda</taxon>
        <taxon>Hexapoda</taxon>
        <taxon>Insecta</taxon>
        <taxon>Pterygota</taxon>
        <taxon>Neoptera</taxon>
        <taxon>Endopterygota</taxon>
        <taxon>Hymenoptera</taxon>
        <taxon>Cephoidea</taxon>
        <taxon>Cephidae</taxon>
        <taxon>Cephus</taxon>
    </lineage>
</organism>
<comment type="similarity">
    <text evidence="2">Belongs to the prokaryotic/mitochondrial release factor family.</text>
</comment>
<sequence length="222" mass="25718">MKKESFARVLLGLLDMRKQLIPVAKINNANKLIRAIHTNVLNKYTCLGFPQYRSCGIPVTCSMDVNSKSLILCIVKQNLQCPIYVRGKTSRHLDYSRVPKLLEEDLEEQHVRGSGPGGQATNKTSNCVVLRHRPTGIVVKCHETRSLWDNQRRAREILLRKFDNLINGEYSLESQERNVQSKHLDEKQRRKKKLAELKKAFKKREVSFILQLFYCDVKLNNK</sequence>
<evidence type="ECO:0000256" key="3">
    <source>
        <dbReference type="ARBA" id="ARBA00022946"/>
    </source>
</evidence>